<dbReference type="RefSeq" id="WP_068990691.1">
    <property type="nucleotide sequence ID" value="NZ_BMJN01000045.1"/>
</dbReference>
<protein>
    <submittedName>
        <fullName evidence="1">Uncharacterized protein</fullName>
    </submittedName>
</protein>
<evidence type="ECO:0000313" key="1">
    <source>
        <dbReference type="EMBL" id="GGE37199.1"/>
    </source>
</evidence>
<proteinExistence type="predicted"/>
<evidence type="ECO:0000313" key="2">
    <source>
        <dbReference type="Proteomes" id="UP000660801"/>
    </source>
</evidence>
<keyword evidence="2" id="KW-1185">Reference proteome</keyword>
<gene>
    <name evidence="1" type="ORF">GCM10011510_18150</name>
</gene>
<accession>A0A917A9Q6</accession>
<reference evidence="1" key="2">
    <citation type="submission" date="2020-09" db="EMBL/GenBank/DDBJ databases">
        <authorList>
            <person name="Sun Q."/>
            <person name="Zhou Y."/>
        </authorList>
    </citation>
    <scope>NUCLEOTIDE SEQUENCE</scope>
    <source>
        <strain evidence="1">CGMCC 1.15533</strain>
    </source>
</reference>
<dbReference type="AlphaFoldDB" id="A0A917A9Q6"/>
<dbReference type="Proteomes" id="UP000660801">
    <property type="component" value="Unassembled WGS sequence"/>
</dbReference>
<name>A0A917A9Q6_9STRE</name>
<sequence>MIILTKTVAYSLPHAVTTPLHNVSCQVVAYYKVYRFMGIYIENPTDQDQIYRIFEKDTLLGFAFVETHDSRLYFFDKQMILQPEDVYLEEHLEEYIYED</sequence>
<reference evidence="1" key="1">
    <citation type="journal article" date="2014" name="Int. J. Syst. Evol. Microbiol.">
        <title>Complete genome sequence of Corynebacterium casei LMG S-19264T (=DSM 44701T), isolated from a smear-ripened cheese.</title>
        <authorList>
            <consortium name="US DOE Joint Genome Institute (JGI-PGF)"/>
            <person name="Walter F."/>
            <person name="Albersmeier A."/>
            <person name="Kalinowski J."/>
            <person name="Ruckert C."/>
        </authorList>
    </citation>
    <scope>NUCLEOTIDE SEQUENCE</scope>
    <source>
        <strain evidence="1">CGMCC 1.15533</strain>
    </source>
</reference>
<organism evidence="1 2">
    <name type="scientific">Streptococcus himalayensis</name>
    <dbReference type="NCBI Taxonomy" id="1888195"/>
    <lineage>
        <taxon>Bacteria</taxon>
        <taxon>Bacillati</taxon>
        <taxon>Bacillota</taxon>
        <taxon>Bacilli</taxon>
        <taxon>Lactobacillales</taxon>
        <taxon>Streptococcaceae</taxon>
        <taxon>Streptococcus</taxon>
    </lineage>
</organism>
<dbReference type="EMBL" id="BMJN01000045">
    <property type="protein sequence ID" value="GGE37199.1"/>
    <property type="molecule type" value="Genomic_DNA"/>
</dbReference>
<comment type="caution">
    <text evidence="1">The sequence shown here is derived from an EMBL/GenBank/DDBJ whole genome shotgun (WGS) entry which is preliminary data.</text>
</comment>